<dbReference type="Proteomes" id="UP000257109">
    <property type="component" value="Unassembled WGS sequence"/>
</dbReference>
<dbReference type="OrthoDB" id="185373at2759"/>
<comment type="caution">
    <text evidence="5">The sequence shown here is derived from an EMBL/GenBank/DDBJ whole genome shotgun (WGS) entry which is preliminary data.</text>
</comment>
<dbReference type="Gene3D" id="1.25.40.10">
    <property type="entry name" value="Tetratricopeptide repeat domain"/>
    <property type="match status" value="5"/>
</dbReference>
<dbReference type="PANTHER" id="PTHR47926:SF346">
    <property type="entry name" value="PENTATRICOPEPTIDE REPEAT-CONTAINING PROTEIN"/>
    <property type="match status" value="1"/>
</dbReference>
<dbReference type="Pfam" id="PF20431">
    <property type="entry name" value="E_motif"/>
    <property type="match status" value="1"/>
</dbReference>
<dbReference type="FunFam" id="1.25.40.10:FF:000280">
    <property type="entry name" value="Pentatricopeptide repeat-containing protein"/>
    <property type="match status" value="1"/>
</dbReference>
<keyword evidence="1" id="KW-0677">Repeat</keyword>
<organism evidence="5 6">
    <name type="scientific">Mucuna pruriens</name>
    <name type="common">Velvet bean</name>
    <name type="synonym">Dolichos pruriens</name>
    <dbReference type="NCBI Taxonomy" id="157652"/>
    <lineage>
        <taxon>Eukaryota</taxon>
        <taxon>Viridiplantae</taxon>
        <taxon>Streptophyta</taxon>
        <taxon>Embryophyta</taxon>
        <taxon>Tracheophyta</taxon>
        <taxon>Spermatophyta</taxon>
        <taxon>Magnoliopsida</taxon>
        <taxon>eudicotyledons</taxon>
        <taxon>Gunneridae</taxon>
        <taxon>Pentapetalae</taxon>
        <taxon>rosids</taxon>
        <taxon>fabids</taxon>
        <taxon>Fabales</taxon>
        <taxon>Fabaceae</taxon>
        <taxon>Papilionoideae</taxon>
        <taxon>50 kb inversion clade</taxon>
        <taxon>NPAAA clade</taxon>
        <taxon>indigoferoid/millettioid clade</taxon>
        <taxon>Phaseoleae</taxon>
        <taxon>Mucuna</taxon>
    </lineage>
</organism>
<dbReference type="Pfam" id="PF13041">
    <property type="entry name" value="PPR_2"/>
    <property type="match status" value="2"/>
</dbReference>
<dbReference type="AlphaFoldDB" id="A0A371GC55"/>
<gene>
    <name evidence="5" type="primary">PCMP-E48</name>
    <name evidence="5" type="ORF">CR513_30532</name>
</gene>
<dbReference type="InterPro" id="IPR046848">
    <property type="entry name" value="E_motif"/>
</dbReference>
<feature type="non-terminal residue" evidence="5">
    <location>
        <position position="1"/>
    </location>
</feature>
<evidence type="ECO:0000256" key="1">
    <source>
        <dbReference type="ARBA" id="ARBA00022737"/>
    </source>
</evidence>
<comment type="similarity">
    <text evidence="2">Belongs to the PPR family. PCMP-E subfamily.</text>
</comment>
<evidence type="ECO:0000256" key="4">
    <source>
        <dbReference type="SAM" id="MobiDB-lite"/>
    </source>
</evidence>
<sequence>MAMLPNDVVSSVEKCAFLISKCVTARRVKLANAVHGHLIKTALFFDAFLANGLIDAYSKCGCEESAHKAFDDLPTKTTRSWNTLISFYSKTGLFHKAHNLFDKMPQRNLVSYNSLISGFTRHGLHKDSVKLFRVMQNGRNGLVLDEFTLVSVVGSCGCLGNLKWLRQVHGVAVIVGMEWNVILNNALIDAYGKCGEPNLSCSVFCWMPEINVVSWTSMVVAYTRVCRLDEACRVFNDMPVKNTVSWTALITGFVRNGRCGEAFDVFKQMLEEGVRPSAPSFVTVLDACAEEALIGRGKQVHSQIIRGGMSVNLFNVYVCNALIDMYGKCGDIKSAENLFEMAPVRDVVTWNTLITGFAQNGHGQESLAVFRRMIEAKVEPNHVTFLGVLSGCSHAGLDNEGLELVVLMERQYGVKPKADHYALLIDLLGRKNRLKEAMSLIEKVPIETMNHIAVWGAVLGACRVHGNLDLARKAAEALFELEPENSARYVMLANIYAASGRWGDAKRIRMVMKERCLKKEPACSWIELRNARHEFVAKDKFHPQIGEICEVNRDKEFSFWGSPNTTPFENDRDQPEGNEARLKNDTRQRKSLKSEYSPFCSTVSDASRSKVIAEGQRELMKMMQDMPECGYELSFQDMVVVEKQVLEPEQPRQNETSLGNTHVQSGANKAQLKGLNKKKKNKGNTKSRPGQIMRVESMDSETFLLKMFFPISLDWMKKDKVKNGNKVSPRSSLQESIKQVGKEWRIKRFFLSGDNRGDAEDGLSQNNCSRSNSDLNRYVDHGFSFSHGCWPIFPYAKSKSKNLG</sequence>
<evidence type="ECO:0000313" key="5">
    <source>
        <dbReference type="EMBL" id="RDX87933.1"/>
    </source>
</evidence>
<feature type="repeat" description="PPR" evidence="3">
    <location>
        <begin position="211"/>
        <end position="241"/>
    </location>
</feature>
<dbReference type="Pfam" id="PF01535">
    <property type="entry name" value="PPR"/>
    <property type="match status" value="6"/>
</dbReference>
<keyword evidence="6" id="KW-1185">Reference proteome</keyword>
<dbReference type="InterPro" id="IPR046960">
    <property type="entry name" value="PPR_At4g14850-like_plant"/>
</dbReference>
<dbReference type="FunFam" id="1.25.40.10:FF:000442">
    <property type="entry name" value="Pentatricopeptide repeat-containing protein At3g49710"/>
    <property type="match status" value="1"/>
</dbReference>
<evidence type="ECO:0000256" key="3">
    <source>
        <dbReference type="PROSITE-ProRule" id="PRU00708"/>
    </source>
</evidence>
<feature type="repeat" description="PPR" evidence="3">
    <location>
        <begin position="346"/>
        <end position="380"/>
    </location>
</feature>
<proteinExistence type="inferred from homology"/>
<evidence type="ECO:0000256" key="2">
    <source>
        <dbReference type="ARBA" id="ARBA00061659"/>
    </source>
</evidence>
<dbReference type="FunFam" id="1.25.40.10:FF:000031">
    <property type="entry name" value="Pentatricopeptide repeat-containing protein mitochondrial"/>
    <property type="match status" value="1"/>
</dbReference>
<dbReference type="NCBIfam" id="TIGR00756">
    <property type="entry name" value="PPR"/>
    <property type="match status" value="5"/>
</dbReference>
<feature type="region of interest" description="Disordered" evidence="4">
    <location>
        <begin position="649"/>
        <end position="691"/>
    </location>
</feature>
<name>A0A371GC55_MUCPR</name>
<dbReference type="GO" id="GO:0009451">
    <property type="term" value="P:RNA modification"/>
    <property type="evidence" value="ECO:0007669"/>
    <property type="project" value="InterPro"/>
</dbReference>
<dbReference type="InterPro" id="IPR011990">
    <property type="entry name" value="TPR-like_helical_dom_sf"/>
</dbReference>
<reference evidence="5" key="1">
    <citation type="submission" date="2018-05" db="EMBL/GenBank/DDBJ databases">
        <title>Draft genome of Mucuna pruriens seed.</title>
        <authorList>
            <person name="Nnadi N.E."/>
            <person name="Vos R."/>
            <person name="Hasami M.H."/>
            <person name="Devisetty U.K."/>
            <person name="Aguiy J.C."/>
        </authorList>
    </citation>
    <scope>NUCLEOTIDE SEQUENCE [LARGE SCALE GENOMIC DNA]</scope>
    <source>
        <strain evidence="5">JCA_2017</strain>
    </source>
</reference>
<evidence type="ECO:0000313" key="6">
    <source>
        <dbReference type="Proteomes" id="UP000257109"/>
    </source>
</evidence>
<dbReference type="InterPro" id="IPR002885">
    <property type="entry name" value="PPR_rpt"/>
</dbReference>
<dbReference type="EMBL" id="QJKJ01006095">
    <property type="protein sequence ID" value="RDX87933.1"/>
    <property type="molecule type" value="Genomic_DNA"/>
</dbReference>
<dbReference type="PANTHER" id="PTHR47926">
    <property type="entry name" value="PENTATRICOPEPTIDE REPEAT-CONTAINING PROTEIN"/>
    <property type="match status" value="1"/>
</dbReference>
<accession>A0A371GC55</accession>
<dbReference type="PROSITE" id="PS51375">
    <property type="entry name" value="PPR"/>
    <property type="match status" value="4"/>
</dbReference>
<feature type="compositionally biased region" description="Polar residues" evidence="4">
    <location>
        <begin position="653"/>
        <end position="666"/>
    </location>
</feature>
<dbReference type="SUPFAM" id="SSF48452">
    <property type="entry name" value="TPR-like"/>
    <property type="match status" value="1"/>
</dbReference>
<feature type="repeat" description="PPR" evidence="3">
    <location>
        <begin position="77"/>
        <end position="111"/>
    </location>
</feature>
<feature type="compositionally biased region" description="Basic residues" evidence="4">
    <location>
        <begin position="675"/>
        <end position="685"/>
    </location>
</feature>
<dbReference type="GO" id="GO:0003723">
    <property type="term" value="F:RNA binding"/>
    <property type="evidence" value="ECO:0007669"/>
    <property type="project" value="InterPro"/>
</dbReference>
<feature type="compositionally biased region" description="Basic and acidic residues" evidence="4">
    <location>
        <begin position="569"/>
        <end position="588"/>
    </location>
</feature>
<protein>
    <submittedName>
        <fullName evidence="5">Pentatricopeptide repeat-containing protein</fullName>
    </submittedName>
</protein>
<feature type="region of interest" description="Disordered" evidence="4">
    <location>
        <begin position="560"/>
        <end position="594"/>
    </location>
</feature>
<feature type="repeat" description="PPR" evidence="3">
    <location>
        <begin position="242"/>
        <end position="276"/>
    </location>
</feature>